<dbReference type="Proteomes" id="UP000001073">
    <property type="component" value="Chromosome 1a"/>
</dbReference>
<evidence type="ECO:0000259" key="23">
    <source>
        <dbReference type="Pfam" id="PF25508"/>
    </source>
</evidence>
<dbReference type="EMBL" id="ADFV01037881">
    <property type="status" value="NOT_ANNOTATED_CDS"/>
    <property type="molecule type" value="Genomic_DNA"/>
</dbReference>
<dbReference type="Pfam" id="PF25508">
    <property type="entry name" value="TRPM2"/>
    <property type="match status" value="1"/>
</dbReference>
<gene>
    <name evidence="24" type="primary">TRPM3</name>
</gene>
<evidence type="ECO:0000256" key="9">
    <source>
        <dbReference type="ARBA" id="ARBA00023303"/>
    </source>
</evidence>
<reference evidence="24" key="3">
    <citation type="submission" date="2025-09" db="UniProtKB">
        <authorList>
            <consortium name="Ensembl"/>
        </authorList>
    </citation>
    <scope>IDENTIFICATION</scope>
</reference>
<dbReference type="PANTHER" id="PTHR13800">
    <property type="entry name" value="TRANSIENT RECEPTOR POTENTIAL CATION CHANNEL, SUBFAMILY M, MEMBER 6"/>
    <property type="match status" value="1"/>
</dbReference>
<feature type="domain" description="TRPM SLOG" evidence="22">
    <location>
        <begin position="128"/>
        <end position="393"/>
    </location>
</feature>
<proteinExistence type="inferred from homology"/>
<organism evidence="24 25">
    <name type="scientific">Nomascus leucogenys</name>
    <name type="common">Northern white-cheeked gibbon</name>
    <name type="synonym">Hylobates leucogenys</name>
    <dbReference type="NCBI Taxonomy" id="61853"/>
    <lineage>
        <taxon>Eukaryota</taxon>
        <taxon>Metazoa</taxon>
        <taxon>Chordata</taxon>
        <taxon>Craniata</taxon>
        <taxon>Vertebrata</taxon>
        <taxon>Euteleostomi</taxon>
        <taxon>Mammalia</taxon>
        <taxon>Eutheria</taxon>
        <taxon>Euarchontoglires</taxon>
        <taxon>Primates</taxon>
        <taxon>Haplorrhini</taxon>
        <taxon>Catarrhini</taxon>
        <taxon>Hylobatidae</taxon>
        <taxon>Nomascus</taxon>
    </lineage>
</organism>
<dbReference type="InterPro" id="IPR032415">
    <property type="entry name" value="TRPM_tetra"/>
</dbReference>
<dbReference type="GO" id="GO:0005516">
    <property type="term" value="F:calmodulin binding"/>
    <property type="evidence" value="ECO:0007669"/>
    <property type="project" value="UniProtKB-KW"/>
</dbReference>
<feature type="compositionally biased region" description="Polar residues" evidence="18">
    <location>
        <begin position="1556"/>
        <end position="1574"/>
    </location>
</feature>
<dbReference type="Gene3D" id="1.20.5.1010">
    <property type="entry name" value="TRPM, tetramerisation domain"/>
    <property type="match status" value="1"/>
</dbReference>
<dbReference type="EMBL" id="ADFV01037875">
    <property type="status" value="NOT_ANNOTATED_CDS"/>
    <property type="molecule type" value="Genomic_DNA"/>
</dbReference>
<feature type="domain" description="Ion transport" evidence="20">
    <location>
        <begin position="951"/>
        <end position="1067"/>
    </location>
</feature>
<dbReference type="EMBL" id="ADFV01037877">
    <property type="status" value="NOT_ANNOTATED_CDS"/>
    <property type="molecule type" value="Genomic_DNA"/>
</dbReference>
<feature type="region of interest" description="Disordered" evidence="18">
    <location>
        <begin position="1532"/>
        <end position="1653"/>
    </location>
</feature>
<keyword evidence="8 19" id="KW-0472">Membrane</keyword>
<keyword evidence="4 19" id="KW-0812">Transmembrane</keyword>
<keyword evidence="25" id="KW-1185">Reference proteome</keyword>
<dbReference type="GO" id="GO:0005262">
    <property type="term" value="F:calcium channel activity"/>
    <property type="evidence" value="ECO:0007669"/>
    <property type="project" value="UniProtKB-ARBA"/>
</dbReference>
<evidence type="ECO:0000256" key="6">
    <source>
        <dbReference type="ARBA" id="ARBA00022989"/>
    </source>
</evidence>
<dbReference type="Ensembl" id="ENSNLET00000049635.1">
    <property type="protein sequence ID" value="ENSNLEP00000034218.1"/>
    <property type="gene ID" value="ENSNLEG00000000832.3"/>
</dbReference>
<evidence type="ECO:0000256" key="5">
    <source>
        <dbReference type="ARBA" id="ARBA00022860"/>
    </source>
</evidence>
<feature type="coiled-coil region" evidence="17">
    <location>
        <begin position="1164"/>
        <end position="1222"/>
    </location>
</feature>
<evidence type="ECO:0000313" key="25">
    <source>
        <dbReference type="Proteomes" id="UP000001073"/>
    </source>
</evidence>
<name>A0A2I3GSA2_NOMLE</name>
<evidence type="ECO:0000256" key="12">
    <source>
        <dbReference type="ARBA" id="ARBA00036173"/>
    </source>
</evidence>
<keyword evidence="5" id="KW-0112">Calmodulin-binding</keyword>
<dbReference type="GO" id="GO:0005886">
    <property type="term" value="C:plasma membrane"/>
    <property type="evidence" value="ECO:0007669"/>
    <property type="project" value="UniProtKB-SubCell"/>
</dbReference>
<dbReference type="InterPro" id="IPR041491">
    <property type="entry name" value="TRPM_SLOG"/>
</dbReference>
<feature type="compositionally biased region" description="Polar residues" evidence="18">
    <location>
        <begin position="1611"/>
        <end position="1622"/>
    </location>
</feature>
<evidence type="ECO:0000259" key="22">
    <source>
        <dbReference type="Pfam" id="PF18139"/>
    </source>
</evidence>
<accession>A0A2I3GSA2</accession>
<evidence type="ECO:0000256" key="16">
    <source>
        <dbReference type="ARBA" id="ARBA00070989"/>
    </source>
</evidence>
<evidence type="ECO:0000259" key="20">
    <source>
        <dbReference type="Pfam" id="PF00520"/>
    </source>
</evidence>
<comment type="catalytic activity">
    <reaction evidence="11">
        <text>Zn(2+)(in) = Zn(2+)(out)</text>
        <dbReference type="Rhea" id="RHEA:29351"/>
        <dbReference type="ChEBI" id="CHEBI:29105"/>
    </reaction>
</comment>
<comment type="subunit">
    <text evidence="15">Homotetramer. Interacts with TRPM1; the interaction results in the formation of a heteromultimeric cation channel complex that are functionally different from the homomeric channels.</text>
</comment>
<sequence>MVKLAPLFLREYWSLKIFHGMFTFPFFCCCFLFQAQKSWIERAFYKRECVHIIPSTKDPHRCCCGRLIGQHVGLTPSISVLQNEKNESRLSRNDIQSEKWSISKHTQLSPTDAFGTIEFQGGGHSNKAMYVRVSFDTKPDLLLHLMTKEWQLELPKLLISVHGGLQNFELQPKLKQVFGKGLIKAAMTTGAWIFTGGVNTGVIRHVGDALKDHASKSRGKICTIGIAPWGIVENQEDLIGRDVVRPYQTMSNPMSKLTVLNSMHSHFILADNGTTGKYGAEVKLRRQLEKHISLQKINTRIGQGVPVVALIVEGGPNVISIVLEYLRDTPPVPVVVCDGSGRASDILAFGHKYSEEGGLINESLRDQLLVTIQKTFTYTRTQAQHLFIILMECMKKKELITVFRMGSEGHQDIDLAILTALLKGANASAPDQLSLALAWNRVDIARSQIFIYGQQWPVGSLEQAMLDALVLDRVDFVKLLIENGVSMHRFLTISRLEELYNTVGPNYGTFYFLFFREYPGFGWIYFKGNLPPDYRISLIDIGLVIEYLMGGAYRCNYTRKRFRTLYHNLFGPKRDDIPLRRGRKTTKKREEEVDIDLDDPEINHFPFPFHELMVWAVLMKRQKMALFFWQHGEEAMAKALVACKLCKAMAHEASENDMVDDISQELNHNSRDFGQLAVELLDQSYKQDEQLAMKLLTYELKNWSNATCLQLAVAAKHRDFIAHTCSQMLLTDMWMGRLRMRKNSGLKVILGILLPPSILSLEFKNKDDMPYMSQAQEIHLQEKEAEEPEKPTKEKEEEDMELTAMLGRNNGESSRKKDEEEVQSRHRLIPLGRKIYEFYNAPIVKFWFYTLAYIGYLMLFNYIVLVKMERWPSTQEWIVISYIFTLGIEKMREVTAFIKENVRERQWLSSVCGWKGQEDAWDVPIIVSNYKNTQSYGFSLVSPSASPPFQMIDMMYFVIIMLVVLMSFGVARQAILFPNEEPSWKLAKNIFYMPYWMIYGEVFADQIDPPCGQNETREDGKIIQLPPCKTGAWIVPAIMACYLLVANILLVNLLIAVFNNTFFEVKSISNQVWKFQRYQLIMTFHERPVLPPPLIIFSHMTMIFQHLCCRWRKHESDPDERDYGLKLFITDDELKKVHDFEEQCIEEYFREKDDRFNSSNDERIRVTSERVENMSMRLEEVNEREHSMKASLQTVDIRLAQLEDLIGRMATALERLTGLERAESNKIRSRTSSDCTDAAYIVRQSSFNSQEGNTFKLQESIDPAGEETMSPTSPTLMPRMRSHSFYSVNMKDKGGIEKLESIFKERSLSLHRATSSHSVAKEPKAPAAPANTLAIVPDSRRPSSCIDIYVSAMDELHCDIEPLDNSVNILGLGEPSFSTPLPSTAPSSSAYATLAPTDRPPSWSIDFEDITSMDTRSFSSDYTHLPECQNPWDSEPPMYHTIERSKSSRYLATTPFLLEEAPIVKSHSFMFSPSRSYYANFGVPVKTAEYTSITDCIDTRCVNAPQAIADRAAFPGGLGDKVEDLTCCHPEREAELSHPSSDSEENEAKGRRATIAISSQEGDNSDRTLSNNITVPKIERANSYSAEEPSAPYAHTRKSFSISDKLDRQRNTASLRNPFQRSKSSKPEGRGDSLSMRRLSRTSAFQSFESKHN</sequence>
<evidence type="ECO:0000256" key="10">
    <source>
        <dbReference type="ARBA" id="ARBA00034269"/>
    </source>
</evidence>
<dbReference type="EMBL" id="ADFV01037882">
    <property type="status" value="NOT_ANNOTATED_CDS"/>
    <property type="molecule type" value="Genomic_DNA"/>
</dbReference>
<evidence type="ECO:0000256" key="11">
    <source>
        <dbReference type="ARBA" id="ARBA00034634"/>
    </source>
</evidence>
<comment type="similarity">
    <text evidence="14">Belongs to the transient receptor (TC 1.A.4) family. LTrpC subfamily. TRPM3 sub-subfamily.</text>
</comment>
<dbReference type="EMBL" id="ADFV01037879">
    <property type="status" value="NOT_ANNOTATED_CDS"/>
    <property type="molecule type" value="Genomic_DNA"/>
</dbReference>
<comment type="catalytic activity">
    <reaction evidence="10">
        <text>Mg(2+)(in) = Mg(2+)(out)</text>
        <dbReference type="Rhea" id="RHEA:29827"/>
        <dbReference type="ChEBI" id="CHEBI:18420"/>
    </reaction>
</comment>
<dbReference type="InterPro" id="IPR005821">
    <property type="entry name" value="Ion_trans_dom"/>
</dbReference>
<dbReference type="Pfam" id="PF16519">
    <property type="entry name" value="TRPM_tetra"/>
    <property type="match status" value="1"/>
</dbReference>
<evidence type="ECO:0000256" key="19">
    <source>
        <dbReference type="SAM" id="Phobius"/>
    </source>
</evidence>
<dbReference type="EMBL" id="ADFV01037880">
    <property type="status" value="NOT_ANNOTATED_CDS"/>
    <property type="molecule type" value="Genomic_DNA"/>
</dbReference>
<feature type="transmembrane region" description="Helical" evidence="19">
    <location>
        <begin position="1033"/>
        <end position="1058"/>
    </location>
</feature>
<comment type="subcellular location">
    <subcellularLocation>
        <location evidence="1">Cell membrane</location>
        <topology evidence="1">Multi-pass membrane protein</topology>
    </subcellularLocation>
</comment>
<evidence type="ECO:0000256" key="1">
    <source>
        <dbReference type="ARBA" id="ARBA00004651"/>
    </source>
</evidence>
<keyword evidence="9" id="KW-0407">Ion channel</keyword>
<dbReference type="Pfam" id="PF18139">
    <property type="entry name" value="LSDAT_euk"/>
    <property type="match status" value="1"/>
</dbReference>
<dbReference type="InterPro" id="IPR037162">
    <property type="entry name" value="TRPM_tetra_sf"/>
</dbReference>
<keyword evidence="6 19" id="KW-1133">Transmembrane helix</keyword>
<feature type="compositionally biased region" description="Polar residues" evidence="18">
    <location>
        <begin position="1641"/>
        <end position="1653"/>
    </location>
</feature>
<dbReference type="EMBL" id="ADFV01037873">
    <property type="status" value="NOT_ANNOTATED_CDS"/>
    <property type="molecule type" value="Genomic_DNA"/>
</dbReference>
<dbReference type="FunFam" id="1.20.5.1010:FF:000001">
    <property type="entry name" value="Transient receptor potential cation channel subfamily M member 3"/>
    <property type="match status" value="1"/>
</dbReference>
<dbReference type="EMBL" id="ADFV01037878">
    <property type="status" value="NOT_ANNOTATED_CDS"/>
    <property type="molecule type" value="Genomic_DNA"/>
</dbReference>
<evidence type="ECO:0000256" key="2">
    <source>
        <dbReference type="ARBA" id="ARBA00022448"/>
    </source>
</evidence>
<dbReference type="InterPro" id="IPR057366">
    <property type="entry name" value="TRPM-like"/>
</dbReference>
<dbReference type="PANTHER" id="PTHR13800:SF7">
    <property type="entry name" value="TRANSIENT RECEPTOR POTENTIAL CATION CHANNEL SUBFAMILY M MEMBER 3"/>
    <property type="match status" value="1"/>
</dbReference>
<evidence type="ECO:0000256" key="14">
    <source>
        <dbReference type="ARBA" id="ARBA00060893"/>
    </source>
</evidence>
<dbReference type="GeneTree" id="ENSGT00940000157366"/>
<reference evidence="24 25" key="1">
    <citation type="submission" date="2012-10" db="EMBL/GenBank/DDBJ databases">
        <authorList>
            <consortium name="Gibbon Genome Sequencing Consortium"/>
        </authorList>
    </citation>
    <scope>NUCLEOTIDE SEQUENCE [LARGE SCALE GENOMIC DNA]</scope>
</reference>
<comment type="catalytic activity">
    <reaction evidence="13">
        <text>Ca(2+)(in) = Ca(2+)(out)</text>
        <dbReference type="Rhea" id="RHEA:29671"/>
        <dbReference type="ChEBI" id="CHEBI:29108"/>
    </reaction>
</comment>
<feature type="domain" description="TRPM tetramerisation" evidence="21">
    <location>
        <begin position="1161"/>
        <end position="1216"/>
    </location>
</feature>
<comment type="catalytic activity">
    <reaction evidence="12">
        <text>Mn(2+)(in) = Mn(2+)(out)</text>
        <dbReference type="Rhea" id="RHEA:28699"/>
        <dbReference type="ChEBI" id="CHEBI:29035"/>
    </reaction>
</comment>
<feature type="domain" description="TRPM-like" evidence="23">
    <location>
        <begin position="448"/>
        <end position="723"/>
    </location>
</feature>
<dbReference type="EMBL" id="ADFV01037876">
    <property type="status" value="NOT_ANNOTATED_CDS"/>
    <property type="molecule type" value="Genomic_DNA"/>
</dbReference>
<feature type="transmembrane region" description="Helical" evidence="19">
    <location>
        <begin position="954"/>
        <end position="975"/>
    </location>
</feature>
<keyword evidence="3" id="KW-1003">Cell membrane</keyword>
<keyword evidence="2" id="KW-0813">Transport</keyword>
<feature type="transmembrane region" description="Helical" evidence="19">
    <location>
        <begin position="846"/>
        <end position="865"/>
    </location>
</feature>
<dbReference type="InterPro" id="IPR050927">
    <property type="entry name" value="TRPM"/>
</dbReference>
<evidence type="ECO:0000256" key="4">
    <source>
        <dbReference type="ARBA" id="ARBA00022692"/>
    </source>
</evidence>
<evidence type="ECO:0000256" key="17">
    <source>
        <dbReference type="SAM" id="Coils"/>
    </source>
</evidence>
<evidence type="ECO:0000256" key="8">
    <source>
        <dbReference type="ARBA" id="ARBA00023136"/>
    </source>
</evidence>
<evidence type="ECO:0000256" key="15">
    <source>
        <dbReference type="ARBA" id="ARBA00064991"/>
    </source>
</evidence>
<evidence type="ECO:0000313" key="24">
    <source>
        <dbReference type="Ensembl" id="ENSNLEP00000034218.1"/>
    </source>
</evidence>
<evidence type="ECO:0000256" key="13">
    <source>
        <dbReference type="ARBA" id="ARBA00036634"/>
    </source>
</evidence>
<dbReference type="Pfam" id="PF00520">
    <property type="entry name" value="Ion_trans"/>
    <property type="match status" value="1"/>
</dbReference>
<protein>
    <recommendedName>
        <fullName evidence="16">Transient receptor potential cation channel subfamily M member 3</fullName>
    </recommendedName>
</protein>
<reference evidence="24" key="2">
    <citation type="submission" date="2025-08" db="UniProtKB">
        <authorList>
            <consortium name="Ensembl"/>
        </authorList>
    </citation>
    <scope>IDENTIFICATION</scope>
</reference>
<keyword evidence="17" id="KW-0175">Coiled coil</keyword>
<feature type="transmembrane region" description="Helical" evidence="19">
    <location>
        <begin position="745"/>
        <end position="763"/>
    </location>
</feature>
<feature type="transmembrane region" description="Helical" evidence="19">
    <location>
        <begin position="12"/>
        <end position="33"/>
    </location>
</feature>
<evidence type="ECO:0000256" key="3">
    <source>
        <dbReference type="ARBA" id="ARBA00022475"/>
    </source>
</evidence>
<keyword evidence="7" id="KW-0406">Ion transport</keyword>
<dbReference type="EMBL" id="ADFV01037874">
    <property type="status" value="NOT_ANNOTATED_CDS"/>
    <property type="molecule type" value="Genomic_DNA"/>
</dbReference>
<dbReference type="GO" id="GO:0051262">
    <property type="term" value="P:protein tetramerization"/>
    <property type="evidence" value="ECO:0007669"/>
    <property type="project" value="InterPro"/>
</dbReference>
<evidence type="ECO:0000256" key="7">
    <source>
        <dbReference type="ARBA" id="ARBA00023065"/>
    </source>
</evidence>
<evidence type="ECO:0000259" key="21">
    <source>
        <dbReference type="Pfam" id="PF16519"/>
    </source>
</evidence>
<evidence type="ECO:0000256" key="18">
    <source>
        <dbReference type="SAM" id="MobiDB-lite"/>
    </source>
</evidence>